<dbReference type="SMART" id="SM01022">
    <property type="entry name" value="ASCH"/>
    <property type="match status" value="1"/>
</dbReference>
<dbReference type="InterPro" id="IPR007374">
    <property type="entry name" value="ASCH_domain"/>
</dbReference>
<dbReference type="Proteomes" id="UP000004028">
    <property type="component" value="Unassembled WGS sequence"/>
</dbReference>
<dbReference type="HOGENOM" id="CLU_003728_2_5_2"/>
<dbReference type="InterPro" id="IPR019734">
    <property type="entry name" value="TPR_rpt"/>
</dbReference>
<dbReference type="PATRIC" id="fig|521002.11.peg.293"/>
<dbReference type="InterPro" id="IPR011990">
    <property type="entry name" value="TPR-like_helical_dom_sf"/>
</dbReference>
<accession>D2ZNA1</accession>
<protein>
    <submittedName>
        <fullName evidence="5">Tetratricopeptide repeat protein</fullName>
    </submittedName>
</protein>
<keyword evidence="2 3" id="KW-0802">TPR repeat</keyword>
<organism evidence="5 6">
    <name type="scientific">Methanobrevibacter smithii DSM 2374</name>
    <dbReference type="NCBI Taxonomy" id="521002"/>
    <lineage>
        <taxon>Archaea</taxon>
        <taxon>Methanobacteriati</taxon>
        <taxon>Methanobacteriota</taxon>
        <taxon>Methanomada group</taxon>
        <taxon>Methanobacteria</taxon>
        <taxon>Methanobacteriales</taxon>
        <taxon>Methanobacteriaceae</taxon>
        <taxon>Methanobrevibacter</taxon>
    </lineage>
</organism>
<dbReference type="Pfam" id="PF07719">
    <property type="entry name" value="TPR_2"/>
    <property type="match status" value="1"/>
</dbReference>
<dbReference type="PANTHER" id="PTHR44943:SF8">
    <property type="entry name" value="TPR REPEAT-CONTAINING PROTEIN MJ0263"/>
    <property type="match status" value="1"/>
</dbReference>
<feature type="repeat" description="TPR" evidence="3">
    <location>
        <begin position="163"/>
        <end position="196"/>
    </location>
</feature>
<dbReference type="InterPro" id="IPR015947">
    <property type="entry name" value="PUA-like_sf"/>
</dbReference>
<evidence type="ECO:0000259" key="4">
    <source>
        <dbReference type="SMART" id="SM01022"/>
    </source>
</evidence>
<dbReference type="AlphaFoldDB" id="D2ZNA1"/>
<feature type="repeat" description="TPR" evidence="3">
    <location>
        <begin position="337"/>
        <end position="370"/>
    </location>
</feature>
<dbReference type="SUPFAM" id="SSF48452">
    <property type="entry name" value="TPR-like"/>
    <property type="match status" value="1"/>
</dbReference>
<feature type="repeat" description="TPR" evidence="3">
    <location>
        <begin position="129"/>
        <end position="162"/>
    </location>
</feature>
<dbReference type="Pfam" id="PF04266">
    <property type="entry name" value="ASCH"/>
    <property type="match status" value="1"/>
</dbReference>
<dbReference type="PANTHER" id="PTHR44943">
    <property type="entry name" value="CELLULOSE SYNTHASE OPERON PROTEIN C"/>
    <property type="match status" value="1"/>
</dbReference>
<gene>
    <name evidence="5" type="ORF">METSMIF1_02306</name>
</gene>
<evidence type="ECO:0000256" key="2">
    <source>
        <dbReference type="ARBA" id="ARBA00022803"/>
    </source>
</evidence>
<proteinExistence type="predicted"/>
<dbReference type="InterPro" id="IPR013105">
    <property type="entry name" value="TPR_2"/>
</dbReference>
<dbReference type="CDD" id="cd06552">
    <property type="entry name" value="ASCH_yqfb_like"/>
    <property type="match status" value="1"/>
</dbReference>
<dbReference type="Pfam" id="PF13424">
    <property type="entry name" value="TPR_12"/>
    <property type="match status" value="1"/>
</dbReference>
<feature type="repeat" description="TPR" evidence="3">
    <location>
        <begin position="265"/>
        <end position="298"/>
    </location>
</feature>
<dbReference type="SMART" id="SM00028">
    <property type="entry name" value="TPR"/>
    <property type="match status" value="7"/>
</dbReference>
<evidence type="ECO:0000313" key="5">
    <source>
        <dbReference type="EMBL" id="EFC93919.1"/>
    </source>
</evidence>
<evidence type="ECO:0000313" key="6">
    <source>
        <dbReference type="Proteomes" id="UP000004028"/>
    </source>
</evidence>
<dbReference type="PROSITE" id="PS50293">
    <property type="entry name" value="TPR_REGION"/>
    <property type="match status" value="2"/>
</dbReference>
<sequence length="384" mass="43837">MLGGEKMPILSFSSQDIDIITGKKTMTIRKLWKTPLKKGDRLYCYWNLVSKEKKKIFEAKVLDVQTIPFSDLKDNDELARKEGFESAVEMVKDFKKMYAGKIEDSELFQIIYFEKLDVNDWKGDKIDEKAMITQRADILFDSGKFDKSTMCYDAALRIDPDDVYLLNKQGDNLSRLGHFDQAIFCYDKALKIEPHNEYILNNKAIALLNSGKLDDALKVSDIALAINPNSSIVLYWRGFILEVLGKFDEALDVYDHLILIDSENPEVWNSRGNLLSDMGKLEEAIKSFDRALEVCFDDSELDAGSINRMGNAYIDLGKLDEALECFNTAISLEKHNIDFLLNKGVVLMELGKFEEAVESFNKVLLKSPDNEDAFFLKEECLDNL</sequence>
<dbReference type="EMBL" id="ABYV02000005">
    <property type="protein sequence ID" value="EFC93919.1"/>
    <property type="molecule type" value="Genomic_DNA"/>
</dbReference>
<feature type="domain" description="ASCH" evidence="4">
    <location>
        <begin position="10"/>
        <end position="117"/>
    </location>
</feature>
<comment type="caution">
    <text evidence="5">The sequence shown here is derived from an EMBL/GenBank/DDBJ whole genome shotgun (WGS) entry which is preliminary data.</text>
</comment>
<dbReference type="Pfam" id="PF12895">
    <property type="entry name" value="ANAPC3"/>
    <property type="match status" value="1"/>
</dbReference>
<dbReference type="InterPro" id="IPR051685">
    <property type="entry name" value="Ycf3/AcsC/BcsC/TPR_MFPF"/>
</dbReference>
<dbReference type="Gene3D" id="1.25.40.10">
    <property type="entry name" value="Tetratricopeptide repeat domain"/>
    <property type="match status" value="3"/>
</dbReference>
<keyword evidence="1" id="KW-0677">Repeat</keyword>
<dbReference type="SUPFAM" id="SSF88697">
    <property type="entry name" value="PUA domain-like"/>
    <property type="match status" value="1"/>
</dbReference>
<dbReference type="Gene3D" id="2.30.130.30">
    <property type="entry name" value="Hypothetical protein"/>
    <property type="match status" value="1"/>
</dbReference>
<dbReference type="Pfam" id="PF13181">
    <property type="entry name" value="TPR_8"/>
    <property type="match status" value="1"/>
</dbReference>
<dbReference type="PROSITE" id="PS50005">
    <property type="entry name" value="TPR"/>
    <property type="match status" value="5"/>
</dbReference>
<name>D2ZNA1_METSM</name>
<evidence type="ECO:0000256" key="3">
    <source>
        <dbReference type="PROSITE-ProRule" id="PRU00339"/>
    </source>
</evidence>
<reference evidence="5 6" key="1">
    <citation type="submission" date="2010-01" db="EMBL/GenBank/DDBJ databases">
        <authorList>
            <person name="Weinstock G."/>
            <person name="Sodergren E."/>
            <person name="Clifton S."/>
            <person name="Fulton L."/>
            <person name="Fulton B."/>
            <person name="Courtney L."/>
            <person name="Fronick C."/>
            <person name="Harrison M."/>
            <person name="Strong C."/>
            <person name="Farmer C."/>
            <person name="Delahaunty K."/>
            <person name="Markovic C."/>
            <person name="Hall O."/>
            <person name="Minx P."/>
            <person name="Tomlinson C."/>
            <person name="Mitreva M."/>
            <person name="Nelson J."/>
            <person name="Hou S."/>
            <person name="Wollam A."/>
            <person name="Pepin K.H."/>
            <person name="Johnson M."/>
            <person name="Bhonagiri V."/>
            <person name="Nash W.E."/>
            <person name="Warren W."/>
            <person name="Chinwalla A."/>
            <person name="Mardis E.R."/>
            <person name="Wilson R.K."/>
        </authorList>
    </citation>
    <scope>NUCLEOTIDE SEQUENCE [LARGE SCALE GENOMIC DNA]</scope>
    <source>
        <strain evidence="5 6">DSM 2374</strain>
    </source>
</reference>
<feature type="repeat" description="TPR" evidence="3">
    <location>
        <begin position="303"/>
        <end position="336"/>
    </location>
</feature>
<evidence type="ECO:0000256" key="1">
    <source>
        <dbReference type="ARBA" id="ARBA00022737"/>
    </source>
</evidence>